<name>A0A133QJD9_9BACT</name>
<keyword evidence="2" id="KW-1185">Reference proteome</keyword>
<organism evidence="1 2">
    <name type="scientific">Prevotella corporis</name>
    <dbReference type="NCBI Taxonomy" id="28128"/>
    <lineage>
        <taxon>Bacteria</taxon>
        <taxon>Pseudomonadati</taxon>
        <taxon>Bacteroidota</taxon>
        <taxon>Bacteroidia</taxon>
        <taxon>Bacteroidales</taxon>
        <taxon>Prevotellaceae</taxon>
        <taxon>Prevotella</taxon>
    </lineage>
</organism>
<accession>A0A133QJD9</accession>
<protein>
    <submittedName>
        <fullName evidence="1">Uncharacterized protein</fullName>
    </submittedName>
</protein>
<dbReference type="STRING" id="28128.HMPREF3226_00590"/>
<comment type="caution">
    <text evidence="1">The sequence shown here is derived from an EMBL/GenBank/DDBJ whole genome shotgun (WGS) entry which is preliminary data.</text>
</comment>
<gene>
    <name evidence="1" type="ORF">HMPREF3226_00590</name>
</gene>
<sequence>MIVLCCYDLYDVSYAMLIAKERFDALWDVDDRRNWQPVYHE</sequence>
<evidence type="ECO:0000313" key="1">
    <source>
        <dbReference type="EMBL" id="KXA42952.1"/>
    </source>
</evidence>
<dbReference type="Proteomes" id="UP000070533">
    <property type="component" value="Unassembled WGS sequence"/>
</dbReference>
<proteinExistence type="predicted"/>
<dbReference type="EMBL" id="LRQG01000022">
    <property type="protein sequence ID" value="KXA42952.1"/>
    <property type="molecule type" value="Genomic_DNA"/>
</dbReference>
<evidence type="ECO:0000313" key="2">
    <source>
        <dbReference type="Proteomes" id="UP000070533"/>
    </source>
</evidence>
<reference evidence="2" key="1">
    <citation type="submission" date="2016-01" db="EMBL/GenBank/DDBJ databases">
        <authorList>
            <person name="Mitreva M."/>
            <person name="Pepin K.H."/>
            <person name="Mihindukulasuriya K.A."/>
            <person name="Fulton R."/>
            <person name="Fronick C."/>
            <person name="O'Laughlin M."/>
            <person name="Miner T."/>
            <person name="Herter B."/>
            <person name="Rosa B.A."/>
            <person name="Cordes M."/>
            <person name="Tomlinson C."/>
            <person name="Wollam A."/>
            <person name="Palsikar V.B."/>
            <person name="Mardis E.R."/>
            <person name="Wilson R.K."/>
        </authorList>
    </citation>
    <scope>NUCLEOTIDE SEQUENCE [LARGE SCALE GENOMIC DNA]</scope>
    <source>
        <strain evidence="2">MJR7716</strain>
    </source>
</reference>
<dbReference type="AlphaFoldDB" id="A0A133QJD9"/>